<dbReference type="PANTHER" id="PTHR45765:SF1">
    <property type="entry name" value="METHIONINE--TRNA LIGASE, CYTOPLASMIC"/>
    <property type="match status" value="1"/>
</dbReference>
<keyword evidence="2" id="KW-0596">Phosphopantetheine</keyword>
<keyword evidence="14" id="KW-1185">Reference proteome</keyword>
<evidence type="ECO:0000256" key="7">
    <source>
        <dbReference type="ARBA" id="ARBA00022917"/>
    </source>
</evidence>
<dbReference type="InterPro" id="IPR029038">
    <property type="entry name" value="MetRS_Zn"/>
</dbReference>
<evidence type="ECO:0000313" key="13">
    <source>
        <dbReference type="EMBL" id="GAA3808394.1"/>
    </source>
</evidence>
<name>A0ABP7I1H8_9ACTN</name>
<evidence type="ECO:0000256" key="10">
    <source>
        <dbReference type="ARBA" id="ARBA00047364"/>
    </source>
</evidence>
<comment type="similarity">
    <text evidence="11">Belongs to the class-I aminoacyl-tRNA synthetase family.</text>
</comment>
<evidence type="ECO:0000256" key="4">
    <source>
        <dbReference type="ARBA" id="ARBA00022598"/>
    </source>
</evidence>
<dbReference type="SMART" id="SM00823">
    <property type="entry name" value="PKS_PP"/>
    <property type="match status" value="1"/>
</dbReference>
<comment type="subcellular location">
    <subcellularLocation>
        <location evidence="1">Cytoplasm</location>
    </subcellularLocation>
</comment>
<evidence type="ECO:0000256" key="8">
    <source>
        <dbReference type="ARBA" id="ARBA00023146"/>
    </source>
</evidence>
<gene>
    <name evidence="13" type="ORF">GCM10022226_30640</name>
</gene>
<dbReference type="PROSITE" id="PS50075">
    <property type="entry name" value="CARRIER"/>
    <property type="match status" value="1"/>
</dbReference>
<dbReference type="EMBL" id="BAAAZR010000006">
    <property type="protein sequence ID" value="GAA3808394.1"/>
    <property type="molecule type" value="Genomic_DNA"/>
</dbReference>
<keyword evidence="3" id="KW-0597">Phosphoprotein</keyword>
<dbReference type="Gene3D" id="2.20.28.20">
    <property type="entry name" value="Methionyl-tRNA synthetase, Zn-domain"/>
    <property type="match status" value="1"/>
</dbReference>
<dbReference type="SUPFAM" id="SSF52374">
    <property type="entry name" value="Nucleotidylyl transferase"/>
    <property type="match status" value="1"/>
</dbReference>
<keyword evidence="5 11" id="KW-0547">Nucleotide-binding</keyword>
<evidence type="ECO:0000256" key="11">
    <source>
        <dbReference type="RuleBase" id="RU363039"/>
    </source>
</evidence>
<keyword evidence="4 11" id="KW-0436">Ligase</keyword>
<dbReference type="PANTHER" id="PTHR45765">
    <property type="entry name" value="METHIONINE--TRNA LIGASE"/>
    <property type="match status" value="1"/>
</dbReference>
<comment type="caution">
    <text evidence="13">The sequence shown here is derived from an EMBL/GenBank/DDBJ whole genome shotgun (WGS) entry which is preliminary data.</text>
</comment>
<dbReference type="Gene3D" id="1.10.1200.10">
    <property type="entry name" value="ACP-like"/>
    <property type="match status" value="1"/>
</dbReference>
<organism evidence="13 14">
    <name type="scientific">Sphaerisporangium flaviroseum</name>
    <dbReference type="NCBI Taxonomy" id="509199"/>
    <lineage>
        <taxon>Bacteria</taxon>
        <taxon>Bacillati</taxon>
        <taxon>Actinomycetota</taxon>
        <taxon>Actinomycetes</taxon>
        <taxon>Streptosporangiales</taxon>
        <taxon>Streptosporangiaceae</taxon>
        <taxon>Sphaerisporangium</taxon>
    </lineage>
</organism>
<protein>
    <recommendedName>
        <fullName evidence="9">Methionyl-tRNA synthetase</fullName>
    </recommendedName>
</protein>
<dbReference type="Proteomes" id="UP001500888">
    <property type="component" value="Unassembled WGS sequence"/>
</dbReference>
<dbReference type="RefSeq" id="WP_344939412.1">
    <property type="nucleotide sequence ID" value="NZ_BAAAZR010000006.1"/>
</dbReference>
<dbReference type="Pfam" id="PF19303">
    <property type="entry name" value="Anticodon_3"/>
    <property type="match status" value="1"/>
</dbReference>
<dbReference type="Gene3D" id="3.40.50.620">
    <property type="entry name" value="HUPs"/>
    <property type="match status" value="1"/>
</dbReference>
<evidence type="ECO:0000259" key="12">
    <source>
        <dbReference type="PROSITE" id="PS50075"/>
    </source>
</evidence>
<evidence type="ECO:0000256" key="3">
    <source>
        <dbReference type="ARBA" id="ARBA00022553"/>
    </source>
</evidence>
<evidence type="ECO:0000256" key="6">
    <source>
        <dbReference type="ARBA" id="ARBA00022840"/>
    </source>
</evidence>
<evidence type="ECO:0000256" key="1">
    <source>
        <dbReference type="ARBA" id="ARBA00004496"/>
    </source>
</evidence>
<reference evidence="14" key="1">
    <citation type="journal article" date="2019" name="Int. J. Syst. Evol. Microbiol.">
        <title>The Global Catalogue of Microorganisms (GCM) 10K type strain sequencing project: providing services to taxonomists for standard genome sequencing and annotation.</title>
        <authorList>
            <consortium name="The Broad Institute Genomics Platform"/>
            <consortium name="The Broad Institute Genome Sequencing Center for Infectious Disease"/>
            <person name="Wu L."/>
            <person name="Ma J."/>
        </authorList>
    </citation>
    <scope>NUCLEOTIDE SEQUENCE [LARGE SCALE GENOMIC DNA]</scope>
    <source>
        <strain evidence="14">JCM 16908</strain>
    </source>
</reference>
<evidence type="ECO:0000256" key="2">
    <source>
        <dbReference type="ARBA" id="ARBA00022450"/>
    </source>
</evidence>
<evidence type="ECO:0000313" key="14">
    <source>
        <dbReference type="Proteomes" id="UP001500888"/>
    </source>
</evidence>
<dbReference type="SUPFAM" id="SSF47336">
    <property type="entry name" value="ACP-like"/>
    <property type="match status" value="1"/>
</dbReference>
<evidence type="ECO:0000256" key="9">
    <source>
        <dbReference type="ARBA" id="ARBA00030904"/>
    </source>
</evidence>
<comment type="catalytic activity">
    <reaction evidence="10">
        <text>tRNA(Met) + L-methionine + ATP = L-methionyl-tRNA(Met) + AMP + diphosphate</text>
        <dbReference type="Rhea" id="RHEA:13481"/>
        <dbReference type="Rhea" id="RHEA-COMP:9667"/>
        <dbReference type="Rhea" id="RHEA-COMP:9698"/>
        <dbReference type="ChEBI" id="CHEBI:30616"/>
        <dbReference type="ChEBI" id="CHEBI:33019"/>
        <dbReference type="ChEBI" id="CHEBI:57844"/>
        <dbReference type="ChEBI" id="CHEBI:78442"/>
        <dbReference type="ChEBI" id="CHEBI:78530"/>
        <dbReference type="ChEBI" id="CHEBI:456215"/>
        <dbReference type="EC" id="6.1.1.10"/>
    </reaction>
</comment>
<dbReference type="PROSITE" id="PS00178">
    <property type="entry name" value="AA_TRNA_LIGASE_I"/>
    <property type="match status" value="1"/>
</dbReference>
<dbReference type="InterPro" id="IPR023458">
    <property type="entry name" value="Met-tRNA_ligase_1"/>
</dbReference>
<dbReference type="Pfam" id="PF09334">
    <property type="entry name" value="tRNA-synt_1g"/>
    <property type="match status" value="1"/>
</dbReference>
<accession>A0ABP7I1H8</accession>
<keyword evidence="6 11" id="KW-0067">ATP-binding</keyword>
<sequence>MSTGNDSRQPIFVFSTPPTPNGNLHLGHLSGPYLGADAFVRFQRMNGATAWHLTGSDDFQSYVVDRARRDGCEPAESAAHYSAEIASTLELMDIAVDQYTVTSVDPTYQEGLRAFFSRLVAGGRVAPREDQALFDAATGDYLYEVDVSGGCPGCGQPAGGNICEECGEPNFCVDLANPRSGRSDTAPRAGTISRYSLPLHEFAGEVAAHHGRGRVPARLKELADRLFRRERVDVPVTHPASWGVPPVETGVEGQVIWVWPEMSFGFLHGIESMGRRLGRDWSADAPRDDWKIVHFFGYDNSFYHSILYPVLYRLAHPGWSPDIDYHVNEFYLLEGQKFSTSRRHAIWGKDVLGPHSVDAVRFFLSRTRPEGRRTNYEHDAYDRVLRDTLVGTWQRWLSDLGARVDKHHGGTAPEPGTWTPEHSAFLDRLGVRLSALTRALGADGFSLNQAADELDGIVQDAVRFARQEGPVAESTRWSDQARTAIALELAAASLLAHCAAPVMPRFAGRLATALGLRPPAEWPRTVALIPPGTGLDLARQVFFSTPPDPAGEPDTPLLPWLAGLVRSTLRLPDDEPVEGRSPAQLGMVSMQTVALQFQILEELGVDVSVEELLDGRDVTALAALLAERAKPEALTTLAGTVRI</sequence>
<feature type="domain" description="Carrier" evidence="12">
    <location>
        <begin position="555"/>
        <end position="629"/>
    </location>
</feature>
<dbReference type="InterPro" id="IPR014729">
    <property type="entry name" value="Rossmann-like_a/b/a_fold"/>
</dbReference>
<dbReference type="InterPro" id="IPR041872">
    <property type="entry name" value="Anticodon_Met"/>
</dbReference>
<proteinExistence type="inferred from homology"/>
<evidence type="ECO:0000256" key="5">
    <source>
        <dbReference type="ARBA" id="ARBA00022741"/>
    </source>
</evidence>
<dbReference type="InterPro" id="IPR036736">
    <property type="entry name" value="ACP-like_sf"/>
</dbReference>
<keyword evidence="7 11" id="KW-0648">Protein biosynthesis</keyword>
<dbReference type="GO" id="GO:0016874">
    <property type="term" value="F:ligase activity"/>
    <property type="evidence" value="ECO:0007669"/>
    <property type="project" value="UniProtKB-KW"/>
</dbReference>
<dbReference type="InterPro" id="IPR015413">
    <property type="entry name" value="Methionyl/Leucyl_tRNA_Synth"/>
</dbReference>
<dbReference type="InterPro" id="IPR009081">
    <property type="entry name" value="PP-bd_ACP"/>
</dbReference>
<dbReference type="Gene3D" id="1.10.730.10">
    <property type="entry name" value="Isoleucyl-tRNA Synthetase, Domain 1"/>
    <property type="match status" value="1"/>
</dbReference>
<dbReference type="InterPro" id="IPR001412">
    <property type="entry name" value="aa-tRNA-synth_I_CS"/>
</dbReference>
<dbReference type="InterPro" id="IPR020806">
    <property type="entry name" value="PKS_PP-bd"/>
</dbReference>
<keyword evidence="8 11" id="KW-0030">Aminoacyl-tRNA synthetase</keyword>